<dbReference type="OrthoDB" id="9805928at2"/>
<dbReference type="Pfam" id="PF12728">
    <property type="entry name" value="HTH_17"/>
    <property type="match status" value="1"/>
</dbReference>
<dbReference type="Gene3D" id="1.10.10.10">
    <property type="entry name" value="Winged helix-like DNA-binding domain superfamily/Winged helix DNA-binding domain"/>
    <property type="match status" value="1"/>
</dbReference>
<dbReference type="EMBL" id="FOLG01000020">
    <property type="protein sequence ID" value="SFD20563.1"/>
    <property type="molecule type" value="Genomic_DNA"/>
</dbReference>
<gene>
    <name evidence="2" type="ORF">SAMN04488094_12031</name>
</gene>
<dbReference type="Proteomes" id="UP000198728">
    <property type="component" value="Unassembled WGS sequence"/>
</dbReference>
<feature type="domain" description="Helix-turn-helix" evidence="1">
    <location>
        <begin position="5"/>
        <end position="51"/>
    </location>
</feature>
<dbReference type="RefSeq" id="WP_093362793.1">
    <property type="nucleotide sequence ID" value="NZ_FOLG01000020.1"/>
</dbReference>
<dbReference type="STRING" id="441112.SAMN04488094_12031"/>
<dbReference type="InterPro" id="IPR009061">
    <property type="entry name" value="DNA-bd_dom_put_sf"/>
</dbReference>
<evidence type="ECO:0000259" key="1">
    <source>
        <dbReference type="Pfam" id="PF12728"/>
    </source>
</evidence>
<organism evidence="2 3">
    <name type="scientific">Tropicimonas isoalkanivorans</name>
    <dbReference type="NCBI Taxonomy" id="441112"/>
    <lineage>
        <taxon>Bacteria</taxon>
        <taxon>Pseudomonadati</taxon>
        <taxon>Pseudomonadota</taxon>
        <taxon>Alphaproteobacteria</taxon>
        <taxon>Rhodobacterales</taxon>
        <taxon>Roseobacteraceae</taxon>
        <taxon>Tropicimonas</taxon>
    </lineage>
</organism>
<dbReference type="InterPro" id="IPR041657">
    <property type="entry name" value="HTH_17"/>
</dbReference>
<keyword evidence="3" id="KW-1185">Reference proteome</keyword>
<dbReference type="InterPro" id="IPR036388">
    <property type="entry name" value="WH-like_DNA-bd_sf"/>
</dbReference>
<evidence type="ECO:0000313" key="2">
    <source>
        <dbReference type="EMBL" id="SFD20563.1"/>
    </source>
</evidence>
<proteinExistence type="predicted"/>
<sequence>MTEPWVSVDQVAAHLGVAKDTVYRWIESKSLPAQRVGRLWKFKLSDVDRWVMDGMAAEDAPAVAAKLTREGE</sequence>
<dbReference type="NCBIfam" id="TIGR01764">
    <property type="entry name" value="excise"/>
    <property type="match status" value="1"/>
</dbReference>
<dbReference type="SUPFAM" id="SSF46955">
    <property type="entry name" value="Putative DNA-binding domain"/>
    <property type="match status" value="1"/>
</dbReference>
<dbReference type="InterPro" id="IPR010093">
    <property type="entry name" value="SinI_DNA-bd"/>
</dbReference>
<protein>
    <submittedName>
        <fullName evidence="2">Transcriptional regulator, AlpA family</fullName>
    </submittedName>
</protein>
<dbReference type="AlphaFoldDB" id="A0A1I1QMQ7"/>
<reference evidence="2 3" key="1">
    <citation type="submission" date="2016-10" db="EMBL/GenBank/DDBJ databases">
        <authorList>
            <person name="de Groot N.N."/>
        </authorList>
    </citation>
    <scope>NUCLEOTIDE SEQUENCE [LARGE SCALE GENOMIC DNA]</scope>
    <source>
        <strain evidence="2 3">DSM 19548</strain>
    </source>
</reference>
<accession>A0A1I1QMQ7</accession>
<name>A0A1I1QMQ7_9RHOB</name>
<evidence type="ECO:0000313" key="3">
    <source>
        <dbReference type="Proteomes" id="UP000198728"/>
    </source>
</evidence>
<dbReference type="GO" id="GO:0003677">
    <property type="term" value="F:DNA binding"/>
    <property type="evidence" value="ECO:0007669"/>
    <property type="project" value="InterPro"/>
</dbReference>